<keyword evidence="8" id="KW-1185">Reference proteome</keyword>
<evidence type="ECO:0000256" key="6">
    <source>
        <dbReference type="RuleBase" id="RU003560"/>
    </source>
</evidence>
<dbReference type="GO" id="GO:0009102">
    <property type="term" value="P:biotin biosynthetic process"/>
    <property type="evidence" value="ECO:0007669"/>
    <property type="project" value="TreeGrafter"/>
</dbReference>
<comment type="cofactor">
    <cofactor evidence="1">
        <name>pyridoxal 5'-phosphate</name>
        <dbReference type="ChEBI" id="CHEBI:597326"/>
    </cofactor>
</comment>
<dbReference type="RefSeq" id="WP_093454575.1">
    <property type="nucleotide sequence ID" value="NZ_FNZG01000005.1"/>
</dbReference>
<dbReference type="GO" id="GO:0030170">
    <property type="term" value="F:pyridoxal phosphate binding"/>
    <property type="evidence" value="ECO:0007669"/>
    <property type="project" value="InterPro"/>
</dbReference>
<keyword evidence="5 6" id="KW-0663">Pyridoxal phosphate</keyword>
<keyword evidence="4" id="KW-0808">Transferase</keyword>
<dbReference type="SUPFAM" id="SSF53383">
    <property type="entry name" value="PLP-dependent transferases"/>
    <property type="match status" value="1"/>
</dbReference>
<proteinExistence type="inferred from homology"/>
<dbReference type="InterPro" id="IPR005814">
    <property type="entry name" value="Aminotrans_3"/>
</dbReference>
<dbReference type="PANTHER" id="PTHR42684">
    <property type="entry name" value="ADENOSYLMETHIONINE-8-AMINO-7-OXONONANOATE AMINOTRANSFERASE"/>
    <property type="match status" value="1"/>
</dbReference>
<dbReference type="InterPro" id="IPR049704">
    <property type="entry name" value="Aminotrans_3_PPA_site"/>
</dbReference>
<name>A0A1I1PZK2_9RHOB</name>
<reference evidence="7 8" key="1">
    <citation type="submission" date="2016-10" db="EMBL/GenBank/DDBJ databases">
        <authorList>
            <person name="de Groot N.N."/>
        </authorList>
    </citation>
    <scope>NUCLEOTIDE SEQUENCE [LARGE SCALE GENOMIC DNA]</scope>
    <source>
        <strain evidence="7 8">DSM 29619</strain>
    </source>
</reference>
<dbReference type="AlphaFoldDB" id="A0A1I1PZK2"/>
<evidence type="ECO:0000256" key="2">
    <source>
        <dbReference type="ARBA" id="ARBA00008954"/>
    </source>
</evidence>
<dbReference type="PANTHER" id="PTHR42684:SF1">
    <property type="entry name" value="BETA-ALANINE--PYRUVATE AMINOTRANSFERASE"/>
    <property type="match status" value="1"/>
</dbReference>
<organism evidence="7 8">
    <name type="scientific">Pseudooceanicola nitratireducens</name>
    <dbReference type="NCBI Taxonomy" id="517719"/>
    <lineage>
        <taxon>Bacteria</taxon>
        <taxon>Pseudomonadati</taxon>
        <taxon>Pseudomonadota</taxon>
        <taxon>Alphaproteobacteria</taxon>
        <taxon>Rhodobacterales</taxon>
        <taxon>Paracoccaceae</taxon>
        <taxon>Pseudooceanicola</taxon>
    </lineage>
</organism>
<dbReference type="Pfam" id="PF00202">
    <property type="entry name" value="Aminotran_3"/>
    <property type="match status" value="1"/>
</dbReference>
<dbReference type="PROSITE" id="PS00600">
    <property type="entry name" value="AA_TRANSFER_CLASS_3"/>
    <property type="match status" value="1"/>
</dbReference>
<evidence type="ECO:0000256" key="4">
    <source>
        <dbReference type="ARBA" id="ARBA00022679"/>
    </source>
</evidence>
<dbReference type="STRING" id="517719.SAMN05421762_3410"/>
<evidence type="ECO:0000313" key="8">
    <source>
        <dbReference type="Proteomes" id="UP000231644"/>
    </source>
</evidence>
<dbReference type="InterPro" id="IPR015424">
    <property type="entry name" value="PyrdxlP-dep_Trfase"/>
</dbReference>
<comment type="similarity">
    <text evidence="2 6">Belongs to the class-III pyridoxal-phosphate-dependent aminotransferase family.</text>
</comment>
<evidence type="ECO:0000256" key="1">
    <source>
        <dbReference type="ARBA" id="ARBA00001933"/>
    </source>
</evidence>
<dbReference type="InterPro" id="IPR015421">
    <property type="entry name" value="PyrdxlP-dep_Trfase_major"/>
</dbReference>
<evidence type="ECO:0000256" key="5">
    <source>
        <dbReference type="ARBA" id="ARBA00022898"/>
    </source>
</evidence>
<dbReference type="EMBL" id="FOLX01000002">
    <property type="protein sequence ID" value="SFD15326.1"/>
    <property type="molecule type" value="Genomic_DNA"/>
</dbReference>
<dbReference type="FunFam" id="3.40.640.10:FF:000014">
    <property type="entry name" value="Adenosylmethionine-8-amino-7-oxononanoate aminotransferase, probable"/>
    <property type="match status" value="1"/>
</dbReference>
<dbReference type="InterPro" id="IPR015422">
    <property type="entry name" value="PyrdxlP-dep_Trfase_small"/>
</dbReference>
<dbReference type="GO" id="GO:0004015">
    <property type="term" value="F:adenosylmethionine-8-amino-7-oxononanoate transaminase activity"/>
    <property type="evidence" value="ECO:0007669"/>
    <property type="project" value="TreeGrafter"/>
</dbReference>
<dbReference type="Gene3D" id="3.40.640.10">
    <property type="entry name" value="Type I PLP-dependent aspartate aminotransferase-like (Major domain)"/>
    <property type="match status" value="1"/>
</dbReference>
<accession>A0A1I1PZK2</accession>
<dbReference type="OrthoDB" id="9801834at2"/>
<dbReference type="Gene3D" id="3.90.1150.10">
    <property type="entry name" value="Aspartate Aminotransferase, domain 1"/>
    <property type="match status" value="1"/>
</dbReference>
<gene>
    <name evidence="7" type="ORF">SAMN05421762_3410</name>
</gene>
<keyword evidence="7" id="KW-0670">Pyruvate</keyword>
<keyword evidence="3" id="KW-0032">Aminotransferase</keyword>
<evidence type="ECO:0000313" key="7">
    <source>
        <dbReference type="EMBL" id="SFD15326.1"/>
    </source>
</evidence>
<sequence length="440" mass="47747">MTHSPSPNDFSRFWMPFSANRDFARDPRLITAADGMYYTSSDGRQILDATAGLWCVNAGHGDPIIKEALKRQIDTLDYAPHFNFGTPAAFELAGQVAALFPAGLEHVFFTGSGSESVDTALKIALHYHRARGDGARTRLIGRERGYHGVGFGGISVGGIVNNRKHFGTLLTGTDHMRHTHDPARNAFSRGCPDHGAELADDLIRIAELHDPSTIAAVIVEPMAGSTGVLLPPKGYLQRLREICDRNGILLIFDEVITAYGRLGKASAAEVFGVTPDIITTAKGLTNGVIPMGAVIVDEKIYASAMEHSETPIELFHGYTYSAHPMAVAAAKATLETYRRNDMFARVEALAPLWEDAVHNLRDVPNVVDLRNMGLVAGIELSPRPGAPGARGAEVMKMAWAEGLMIRVTGDIIALSPPFIITEDEIQMLFEKLAGILRRID</sequence>
<evidence type="ECO:0000256" key="3">
    <source>
        <dbReference type="ARBA" id="ARBA00022576"/>
    </source>
</evidence>
<dbReference type="PIRSF" id="PIRSF000521">
    <property type="entry name" value="Transaminase_4ab_Lys_Orn"/>
    <property type="match status" value="1"/>
</dbReference>
<protein>
    <submittedName>
        <fullName evidence="7">Beta-alanine--pyruvate transaminase</fullName>
    </submittedName>
</protein>
<dbReference type="Proteomes" id="UP000231644">
    <property type="component" value="Unassembled WGS sequence"/>
</dbReference>
<dbReference type="CDD" id="cd00610">
    <property type="entry name" value="OAT_like"/>
    <property type="match status" value="1"/>
</dbReference>